<keyword evidence="4" id="KW-0812">Transmembrane</keyword>
<keyword evidence="7" id="KW-1185">Reference proteome</keyword>
<keyword evidence="2" id="KW-0964">Secreted</keyword>
<dbReference type="SMART" id="SM00837">
    <property type="entry name" value="DPBB_1"/>
    <property type="match status" value="1"/>
</dbReference>
<evidence type="ECO:0000256" key="1">
    <source>
        <dbReference type="ARBA" id="ARBA00004613"/>
    </source>
</evidence>
<evidence type="ECO:0000256" key="2">
    <source>
        <dbReference type="ARBA" id="ARBA00022525"/>
    </source>
</evidence>
<gene>
    <name evidence="6" type="ORF">Cgig2_032805</name>
</gene>
<accession>A0A9Q1Q8L2</accession>
<comment type="subcellular location">
    <subcellularLocation>
        <location evidence="1">Secreted</location>
    </subcellularLocation>
</comment>
<reference evidence="6" key="1">
    <citation type="submission" date="2022-04" db="EMBL/GenBank/DDBJ databases">
        <title>Carnegiea gigantea Genome sequencing and assembly v2.</title>
        <authorList>
            <person name="Copetti D."/>
            <person name="Sanderson M.J."/>
            <person name="Burquez A."/>
            <person name="Wojciechowski M.F."/>
        </authorList>
    </citation>
    <scope>NUCLEOTIDE SEQUENCE</scope>
    <source>
        <strain evidence="6">SGP5-SGP5p</strain>
        <tissue evidence="6">Aerial part</tissue>
    </source>
</reference>
<evidence type="ECO:0000313" key="6">
    <source>
        <dbReference type="EMBL" id="KAJ8432973.1"/>
    </source>
</evidence>
<keyword evidence="3" id="KW-0732">Signal</keyword>
<comment type="caution">
    <text evidence="6">The sequence shown here is derived from an EMBL/GenBank/DDBJ whole genome shotgun (WGS) entry which is preliminary data.</text>
</comment>
<dbReference type="OrthoDB" id="406505at2759"/>
<feature type="transmembrane region" description="Helical" evidence="4">
    <location>
        <begin position="33"/>
        <end position="54"/>
    </location>
</feature>
<dbReference type="InterPro" id="IPR007112">
    <property type="entry name" value="Expansin/allergen_DPBB_dom"/>
</dbReference>
<proteinExistence type="predicted"/>
<dbReference type="AlphaFoldDB" id="A0A9Q1Q8L2"/>
<dbReference type="PANTHER" id="PTHR47295:SF10">
    <property type="entry name" value="EG45-LIKE DOMAIN CONTAINING PROTEIN"/>
    <property type="match status" value="1"/>
</dbReference>
<evidence type="ECO:0000313" key="7">
    <source>
        <dbReference type="Proteomes" id="UP001153076"/>
    </source>
</evidence>
<dbReference type="InterPro" id="IPR044206">
    <property type="entry name" value="EGC1/2"/>
</dbReference>
<dbReference type="PROSITE" id="PS50842">
    <property type="entry name" value="EXPANSIN_EG45"/>
    <property type="match status" value="1"/>
</dbReference>
<dbReference type="GO" id="GO:0048046">
    <property type="term" value="C:apoplast"/>
    <property type="evidence" value="ECO:0007669"/>
    <property type="project" value="InterPro"/>
</dbReference>
<sequence>MCKASQKSYTQRLPSFFPYSISQLRKKYTKMAALVRAMIMVTIFASFASVAFGIQGVATYYTQYYPSSCYGNDNQGTMIAAVSADIFQNKAACGSMYRVTCVSGTNLGVAQPCRGGSVTVKVVDLCPGCAANGFDLSLEAFSAIADPAEGKIIIDYEQ</sequence>
<dbReference type="FunFam" id="2.40.40.10:FF:000005">
    <property type="entry name" value="Barwin-related endoglucanase"/>
    <property type="match status" value="1"/>
</dbReference>
<dbReference type="Pfam" id="PF03330">
    <property type="entry name" value="DPBB_1"/>
    <property type="match status" value="1"/>
</dbReference>
<evidence type="ECO:0000256" key="3">
    <source>
        <dbReference type="ARBA" id="ARBA00022729"/>
    </source>
</evidence>
<dbReference type="Gene3D" id="2.40.40.10">
    <property type="entry name" value="RlpA-like domain"/>
    <property type="match status" value="1"/>
</dbReference>
<dbReference type="GO" id="GO:0009627">
    <property type="term" value="P:systemic acquired resistance"/>
    <property type="evidence" value="ECO:0007669"/>
    <property type="project" value="InterPro"/>
</dbReference>
<evidence type="ECO:0000259" key="5">
    <source>
        <dbReference type="PROSITE" id="PS50842"/>
    </source>
</evidence>
<protein>
    <recommendedName>
        <fullName evidence="5">Expansin-like EG45 domain-containing protein</fullName>
    </recommendedName>
</protein>
<dbReference type="InterPro" id="IPR009009">
    <property type="entry name" value="RlpA-like_DPBB"/>
</dbReference>
<dbReference type="CDD" id="cd22269">
    <property type="entry name" value="DPBB_EG45-like"/>
    <property type="match status" value="1"/>
</dbReference>
<dbReference type="EMBL" id="JAKOGI010000570">
    <property type="protein sequence ID" value="KAJ8432973.1"/>
    <property type="molecule type" value="Genomic_DNA"/>
</dbReference>
<name>A0A9Q1Q8L2_9CARY</name>
<feature type="domain" description="Expansin-like EG45" evidence="5">
    <location>
        <begin position="56"/>
        <end position="158"/>
    </location>
</feature>
<organism evidence="6 7">
    <name type="scientific">Carnegiea gigantea</name>
    <dbReference type="NCBI Taxonomy" id="171969"/>
    <lineage>
        <taxon>Eukaryota</taxon>
        <taxon>Viridiplantae</taxon>
        <taxon>Streptophyta</taxon>
        <taxon>Embryophyta</taxon>
        <taxon>Tracheophyta</taxon>
        <taxon>Spermatophyta</taxon>
        <taxon>Magnoliopsida</taxon>
        <taxon>eudicotyledons</taxon>
        <taxon>Gunneridae</taxon>
        <taxon>Pentapetalae</taxon>
        <taxon>Caryophyllales</taxon>
        <taxon>Cactineae</taxon>
        <taxon>Cactaceae</taxon>
        <taxon>Cactoideae</taxon>
        <taxon>Echinocereeae</taxon>
        <taxon>Carnegiea</taxon>
    </lineage>
</organism>
<dbReference type="Proteomes" id="UP001153076">
    <property type="component" value="Unassembled WGS sequence"/>
</dbReference>
<keyword evidence="4" id="KW-0472">Membrane</keyword>
<dbReference type="InterPro" id="IPR036908">
    <property type="entry name" value="RlpA-like_sf"/>
</dbReference>
<dbReference type="PANTHER" id="PTHR47295">
    <property type="entry name" value="EG45-LIKE DOMAIN CONTAINING PROTEIN 1-RELATED"/>
    <property type="match status" value="1"/>
</dbReference>
<dbReference type="SUPFAM" id="SSF50685">
    <property type="entry name" value="Barwin-like endoglucanases"/>
    <property type="match status" value="1"/>
</dbReference>
<evidence type="ECO:0000256" key="4">
    <source>
        <dbReference type="SAM" id="Phobius"/>
    </source>
</evidence>
<keyword evidence="4" id="KW-1133">Transmembrane helix</keyword>